<gene>
    <name evidence="5" type="ORF">MEDL_48033</name>
</gene>
<dbReference type="Proteomes" id="UP000683360">
    <property type="component" value="Unassembled WGS sequence"/>
</dbReference>
<keyword evidence="4" id="KW-0472">Membrane</keyword>
<keyword evidence="4" id="KW-0812">Transmembrane</keyword>
<dbReference type="GO" id="GO:0020037">
    <property type="term" value="F:heme binding"/>
    <property type="evidence" value="ECO:0007669"/>
    <property type="project" value="InterPro"/>
</dbReference>
<sequence length="343" mass="39457">MRKIYILDYTVDVDCNPVLLATFVCILLVLLWQRVTSRINSLPGPHRWPVLGNIPALAGSQSLYKRLLELRKDYGDIIQLRMGPSMNLVVFSQDLIKELLVDNADKTEFRPNWLNNLEQWKTLTHLRKFAIHALKDLGAEKSNLEQNIQVETNYLISAMCKENNARCCFEEKEKIDDYVKLQIEKHKENYNPSETRDFIDIYLHHLNNANESNIPDKSLFHMIFDLFAAGSETTSTTLLWIILYLIKYPSVQDLCRTEITTVAGLRQVSYADKDKMPYTLAVIDEVQRIASIGPIGLPRACMEDVSISGKIIPKHSVIIPHFMSAHYDENTGKIPQNFNQKDF</sequence>
<dbReference type="EC" id="1.14.14.73" evidence="5"/>
<accession>A0A8S3U3M2</accession>
<dbReference type="InterPro" id="IPR050182">
    <property type="entry name" value="Cytochrome_P450_fam2"/>
</dbReference>
<dbReference type="AlphaFoldDB" id="A0A8S3U3M2"/>
<evidence type="ECO:0000256" key="2">
    <source>
        <dbReference type="ARBA" id="ARBA00022723"/>
    </source>
</evidence>
<dbReference type="OrthoDB" id="2789670at2759"/>
<dbReference type="EC" id="1.14.14.74" evidence="5"/>
<evidence type="ECO:0000256" key="3">
    <source>
        <dbReference type="ARBA" id="ARBA00023004"/>
    </source>
</evidence>
<proteinExistence type="inferred from homology"/>
<dbReference type="EMBL" id="CAJPWZ010002318">
    <property type="protein sequence ID" value="CAG2235408.1"/>
    <property type="molecule type" value="Genomic_DNA"/>
</dbReference>
<keyword evidence="2" id="KW-0479">Metal-binding</keyword>
<evidence type="ECO:0000256" key="4">
    <source>
        <dbReference type="SAM" id="Phobius"/>
    </source>
</evidence>
<organism evidence="5 6">
    <name type="scientific">Mytilus edulis</name>
    <name type="common">Blue mussel</name>
    <dbReference type="NCBI Taxonomy" id="6550"/>
    <lineage>
        <taxon>Eukaryota</taxon>
        <taxon>Metazoa</taxon>
        <taxon>Spiralia</taxon>
        <taxon>Lophotrochozoa</taxon>
        <taxon>Mollusca</taxon>
        <taxon>Bivalvia</taxon>
        <taxon>Autobranchia</taxon>
        <taxon>Pteriomorphia</taxon>
        <taxon>Mytilida</taxon>
        <taxon>Mytiloidea</taxon>
        <taxon>Mytilidae</taxon>
        <taxon>Mytilinae</taxon>
        <taxon>Mytilus</taxon>
    </lineage>
</organism>
<dbReference type="InterPro" id="IPR036396">
    <property type="entry name" value="Cyt_P450_sf"/>
</dbReference>
<keyword evidence="3" id="KW-0408">Iron</keyword>
<evidence type="ECO:0000313" key="5">
    <source>
        <dbReference type="EMBL" id="CAG2235408.1"/>
    </source>
</evidence>
<dbReference type="GO" id="GO:0006082">
    <property type="term" value="P:organic acid metabolic process"/>
    <property type="evidence" value="ECO:0007669"/>
    <property type="project" value="TreeGrafter"/>
</dbReference>
<comment type="caution">
    <text evidence="5">The sequence shown here is derived from an EMBL/GenBank/DDBJ whole genome shotgun (WGS) entry which is preliminary data.</text>
</comment>
<dbReference type="SUPFAM" id="SSF48264">
    <property type="entry name" value="Cytochrome P450"/>
    <property type="match status" value="1"/>
</dbReference>
<evidence type="ECO:0000256" key="1">
    <source>
        <dbReference type="ARBA" id="ARBA00010617"/>
    </source>
</evidence>
<dbReference type="PANTHER" id="PTHR24300:SF327">
    <property type="entry name" value="CYTOCHROME P450 2F2-RELATED"/>
    <property type="match status" value="1"/>
</dbReference>
<comment type="similarity">
    <text evidence="1">Belongs to the cytochrome P450 family.</text>
</comment>
<keyword evidence="5" id="KW-0560">Oxidoreductase</keyword>
<dbReference type="Pfam" id="PF00067">
    <property type="entry name" value="p450"/>
    <property type="match status" value="2"/>
</dbReference>
<feature type="transmembrane region" description="Helical" evidence="4">
    <location>
        <begin position="12"/>
        <end position="32"/>
    </location>
</feature>
<dbReference type="EC" id="1.14.14.1" evidence="5"/>
<dbReference type="Gene3D" id="1.10.630.10">
    <property type="entry name" value="Cytochrome P450"/>
    <property type="match status" value="2"/>
</dbReference>
<dbReference type="GO" id="GO:0006805">
    <property type="term" value="P:xenobiotic metabolic process"/>
    <property type="evidence" value="ECO:0007669"/>
    <property type="project" value="TreeGrafter"/>
</dbReference>
<keyword evidence="6" id="KW-1185">Reference proteome</keyword>
<dbReference type="PRINTS" id="PR00463">
    <property type="entry name" value="EP450I"/>
</dbReference>
<dbReference type="InterPro" id="IPR001128">
    <property type="entry name" value="Cyt_P450"/>
</dbReference>
<protein>
    <submittedName>
        <fullName evidence="5">CYP2J</fullName>
        <ecNumber evidence="5">1.14.14.1</ecNumber>
        <ecNumber evidence="5">1.14.14.73</ecNumber>
        <ecNumber evidence="5">1.14.14.74</ecNumber>
        <ecNumber evidence="5">1.14.14.75</ecNumber>
    </submittedName>
</protein>
<dbReference type="GO" id="GO:0016712">
    <property type="term" value="F:oxidoreductase activity, acting on paired donors, with incorporation or reduction of molecular oxygen, reduced flavin or flavoprotein as one donor, and incorporation of one atom of oxygen"/>
    <property type="evidence" value="ECO:0007669"/>
    <property type="project" value="UniProtKB-EC"/>
</dbReference>
<dbReference type="InterPro" id="IPR002401">
    <property type="entry name" value="Cyt_P450_E_grp-I"/>
</dbReference>
<dbReference type="EC" id="1.14.14.75" evidence="5"/>
<dbReference type="GO" id="GO:0008395">
    <property type="term" value="F:steroid hydroxylase activity"/>
    <property type="evidence" value="ECO:0007669"/>
    <property type="project" value="TreeGrafter"/>
</dbReference>
<dbReference type="GO" id="GO:0005506">
    <property type="term" value="F:iron ion binding"/>
    <property type="evidence" value="ECO:0007669"/>
    <property type="project" value="InterPro"/>
</dbReference>
<reference evidence="5" key="1">
    <citation type="submission" date="2021-03" db="EMBL/GenBank/DDBJ databases">
        <authorList>
            <person name="Bekaert M."/>
        </authorList>
    </citation>
    <scope>NUCLEOTIDE SEQUENCE</scope>
</reference>
<evidence type="ECO:0000313" key="6">
    <source>
        <dbReference type="Proteomes" id="UP000683360"/>
    </source>
</evidence>
<dbReference type="PRINTS" id="PR00385">
    <property type="entry name" value="P450"/>
</dbReference>
<dbReference type="PANTHER" id="PTHR24300">
    <property type="entry name" value="CYTOCHROME P450 508A4-RELATED"/>
    <property type="match status" value="1"/>
</dbReference>
<keyword evidence="4" id="KW-1133">Transmembrane helix</keyword>
<dbReference type="GO" id="GO:0005737">
    <property type="term" value="C:cytoplasm"/>
    <property type="evidence" value="ECO:0007669"/>
    <property type="project" value="TreeGrafter"/>
</dbReference>
<name>A0A8S3U3M2_MYTED</name>